<feature type="compositionally biased region" description="Low complexity" evidence="2">
    <location>
        <begin position="12"/>
        <end position="22"/>
    </location>
</feature>
<accession>A0A067NK02</accession>
<dbReference type="InParanoid" id="A0A067NK02"/>
<feature type="compositionally biased region" description="Basic and acidic residues" evidence="2">
    <location>
        <begin position="1"/>
        <end position="11"/>
    </location>
</feature>
<evidence type="ECO:0000313" key="3">
    <source>
        <dbReference type="EMBL" id="KDQ28398.1"/>
    </source>
</evidence>
<proteinExistence type="predicted"/>
<evidence type="ECO:0000313" key="4">
    <source>
        <dbReference type="Proteomes" id="UP000027073"/>
    </source>
</evidence>
<feature type="compositionally biased region" description="Polar residues" evidence="2">
    <location>
        <begin position="90"/>
        <end position="113"/>
    </location>
</feature>
<dbReference type="OrthoDB" id="10440184at2759"/>
<feature type="compositionally biased region" description="Pro residues" evidence="2">
    <location>
        <begin position="205"/>
        <end position="214"/>
    </location>
</feature>
<dbReference type="HOGENOM" id="CLU_771873_0_0_1"/>
<name>A0A067NK02_PLEO1</name>
<dbReference type="EMBL" id="KL198008">
    <property type="protein sequence ID" value="KDQ28398.1"/>
    <property type="molecule type" value="Genomic_DNA"/>
</dbReference>
<organism evidence="3 4">
    <name type="scientific">Pleurotus ostreatus (strain PC15)</name>
    <name type="common">Oyster mushroom</name>
    <dbReference type="NCBI Taxonomy" id="1137138"/>
    <lineage>
        <taxon>Eukaryota</taxon>
        <taxon>Fungi</taxon>
        <taxon>Dikarya</taxon>
        <taxon>Basidiomycota</taxon>
        <taxon>Agaricomycotina</taxon>
        <taxon>Agaricomycetes</taxon>
        <taxon>Agaricomycetidae</taxon>
        <taxon>Agaricales</taxon>
        <taxon>Pleurotineae</taxon>
        <taxon>Pleurotaceae</taxon>
        <taxon>Pleurotus</taxon>
    </lineage>
</organism>
<feature type="coiled-coil region" evidence="1">
    <location>
        <begin position="234"/>
        <end position="261"/>
    </location>
</feature>
<evidence type="ECO:0000256" key="2">
    <source>
        <dbReference type="SAM" id="MobiDB-lite"/>
    </source>
</evidence>
<sequence length="359" mass="39007">MVSKKESKARDSASVVRTTRSTRSGDRSPYARRVTRSSGKATAAVEPDNANGQSQPPFRRRSKRNEGPASPTSSRPTNSSQPETIALRATESNSTLSQTLVAEGTQASTSNDNDTVHPRAATPKSEVHDSDEDEGEDFVQYFIAPVDPFPSPPPDEYSPTPERDWQPFDPVKSPTPPLPGSRAQIESAVPDAQRVATPDDDSPPRSTPPLYYPAWPPSPTLLDRHPQTWLDEVLVSIERQRGNLVSELRDAEADVKDALAESFKALVAVKELVGPQGLDGLEKALDLPRGGRRKGDRRRGDPEIVGLMRMVQAMVGPEMVKKMLTDARDTAAGDDFEEDAQAGEGEVDVDGEHGAANQR</sequence>
<protein>
    <submittedName>
        <fullName evidence="3">Uncharacterized protein</fullName>
    </submittedName>
</protein>
<feature type="compositionally biased region" description="Polar residues" evidence="2">
    <location>
        <begin position="70"/>
        <end position="83"/>
    </location>
</feature>
<feature type="region of interest" description="Disordered" evidence="2">
    <location>
        <begin position="326"/>
        <end position="359"/>
    </location>
</feature>
<dbReference type="VEuPathDB" id="FungiDB:PLEOSDRAFT_1105057"/>
<feature type="compositionally biased region" description="Acidic residues" evidence="2">
    <location>
        <begin position="332"/>
        <end position="349"/>
    </location>
</feature>
<feature type="compositionally biased region" description="Pro residues" evidence="2">
    <location>
        <begin position="147"/>
        <end position="156"/>
    </location>
</feature>
<keyword evidence="1" id="KW-0175">Coiled coil</keyword>
<gene>
    <name evidence="3" type="ORF">PLEOSDRAFT_1105057</name>
</gene>
<reference evidence="4" key="1">
    <citation type="journal article" date="2014" name="Proc. Natl. Acad. Sci. U.S.A.">
        <title>Extensive sampling of basidiomycete genomes demonstrates inadequacy of the white-rot/brown-rot paradigm for wood decay fungi.</title>
        <authorList>
            <person name="Riley R."/>
            <person name="Salamov A.A."/>
            <person name="Brown D.W."/>
            <person name="Nagy L.G."/>
            <person name="Floudas D."/>
            <person name="Held B.W."/>
            <person name="Levasseur A."/>
            <person name="Lombard V."/>
            <person name="Morin E."/>
            <person name="Otillar R."/>
            <person name="Lindquist E.A."/>
            <person name="Sun H."/>
            <person name="LaButti K.M."/>
            <person name="Schmutz J."/>
            <person name="Jabbour D."/>
            <person name="Luo H."/>
            <person name="Baker S.E."/>
            <person name="Pisabarro A.G."/>
            <person name="Walton J.D."/>
            <person name="Blanchette R.A."/>
            <person name="Henrissat B."/>
            <person name="Martin F."/>
            <person name="Cullen D."/>
            <person name="Hibbett D.S."/>
            <person name="Grigoriev I.V."/>
        </authorList>
    </citation>
    <scope>NUCLEOTIDE SEQUENCE [LARGE SCALE GENOMIC DNA]</scope>
    <source>
        <strain evidence="4">PC15</strain>
    </source>
</reference>
<evidence type="ECO:0000256" key="1">
    <source>
        <dbReference type="SAM" id="Coils"/>
    </source>
</evidence>
<dbReference type="Proteomes" id="UP000027073">
    <property type="component" value="Unassembled WGS sequence"/>
</dbReference>
<dbReference type="AlphaFoldDB" id="A0A067NK02"/>
<feature type="region of interest" description="Disordered" evidence="2">
    <location>
        <begin position="1"/>
        <end position="214"/>
    </location>
</feature>